<dbReference type="AlphaFoldDB" id="X7ZV34"/>
<evidence type="ECO:0000313" key="1">
    <source>
        <dbReference type="EMBL" id="EUA23109.1"/>
    </source>
</evidence>
<name>X7ZV34_MYCXE</name>
<comment type="caution">
    <text evidence="1">The sequence shown here is derived from an EMBL/GenBank/DDBJ whole genome shotgun (WGS) entry which is preliminary data.</text>
</comment>
<dbReference type="PATRIC" id="fig|1299334.3.peg.7803"/>
<proteinExistence type="predicted"/>
<accession>X7ZV34</accession>
<gene>
    <name evidence="1" type="ORF">I553_5869</name>
</gene>
<dbReference type="EMBL" id="JAOB01000069">
    <property type="protein sequence ID" value="EUA23109.1"/>
    <property type="molecule type" value="Genomic_DNA"/>
</dbReference>
<organism evidence="1">
    <name type="scientific">Mycobacterium xenopi 4042</name>
    <dbReference type="NCBI Taxonomy" id="1299334"/>
    <lineage>
        <taxon>Bacteria</taxon>
        <taxon>Bacillati</taxon>
        <taxon>Actinomycetota</taxon>
        <taxon>Actinomycetes</taxon>
        <taxon>Mycobacteriales</taxon>
        <taxon>Mycobacteriaceae</taxon>
        <taxon>Mycobacterium</taxon>
    </lineage>
</organism>
<protein>
    <submittedName>
        <fullName evidence="1">Uncharacterized protein</fullName>
    </submittedName>
</protein>
<reference evidence="1" key="1">
    <citation type="submission" date="2014-01" db="EMBL/GenBank/DDBJ databases">
        <authorList>
            <person name="Brown-Elliot B."/>
            <person name="Wallace R."/>
            <person name="Lenaerts A."/>
            <person name="Ordway D."/>
            <person name="DeGroote M.A."/>
            <person name="Parker T."/>
            <person name="Sizemore C."/>
            <person name="Tallon L.J."/>
            <person name="Sadzewicz L.K."/>
            <person name="Sengamalay N."/>
            <person name="Fraser C.M."/>
            <person name="Hine E."/>
            <person name="Shefchek K.A."/>
            <person name="Das S.P."/>
            <person name="Tettelin H."/>
        </authorList>
    </citation>
    <scope>NUCLEOTIDE SEQUENCE [LARGE SCALE GENOMIC DNA]</scope>
    <source>
        <strain evidence="1">4042</strain>
    </source>
</reference>
<sequence>MEADTGRLLGTASASQARRLCTRSGIPAPGRQLRRRLTRHRGRHRVCPRRRPGYATFAREVTDIAVTGEGERMVFGPVTLGLVPVTVTNQVIGYLRRRLNGEVLDFIDLDMPAHTLPTTAVMYTITPESLQRNGIDGPRIRALCTRPSTRRSGCCRWWPAATGATSAGCRPRWVPTRLPGCPLSLSTTAIRAGPASPNAAFVRRGPG</sequence>